<dbReference type="SUPFAM" id="SSF53474">
    <property type="entry name" value="alpha/beta-Hydrolases"/>
    <property type="match status" value="1"/>
</dbReference>
<accession>A0AAV9N5N0</accession>
<organism evidence="3 4">
    <name type="scientific">Exophiala bonariae</name>
    <dbReference type="NCBI Taxonomy" id="1690606"/>
    <lineage>
        <taxon>Eukaryota</taxon>
        <taxon>Fungi</taxon>
        <taxon>Dikarya</taxon>
        <taxon>Ascomycota</taxon>
        <taxon>Pezizomycotina</taxon>
        <taxon>Eurotiomycetes</taxon>
        <taxon>Chaetothyriomycetidae</taxon>
        <taxon>Chaetothyriales</taxon>
        <taxon>Herpotrichiellaceae</taxon>
        <taxon>Exophiala</taxon>
    </lineage>
</organism>
<name>A0AAV9N5N0_9EURO</name>
<dbReference type="InterPro" id="IPR027417">
    <property type="entry name" value="P-loop_NTPase"/>
</dbReference>
<evidence type="ECO:0000259" key="2">
    <source>
        <dbReference type="Pfam" id="PF24883"/>
    </source>
</evidence>
<protein>
    <recommendedName>
        <fullName evidence="2">Nephrocystin 3-like N-terminal domain-containing protein</fullName>
    </recommendedName>
</protein>
<dbReference type="Gene3D" id="3.40.50.300">
    <property type="entry name" value="P-loop containing nucleotide triphosphate hydrolases"/>
    <property type="match status" value="1"/>
</dbReference>
<dbReference type="Pfam" id="PF24883">
    <property type="entry name" value="NPHP3_N"/>
    <property type="match status" value="1"/>
</dbReference>
<dbReference type="GeneID" id="89972256"/>
<proteinExistence type="predicted"/>
<keyword evidence="1" id="KW-0677">Repeat</keyword>
<evidence type="ECO:0000256" key="1">
    <source>
        <dbReference type="ARBA" id="ARBA00022737"/>
    </source>
</evidence>
<keyword evidence="4" id="KW-1185">Reference proteome</keyword>
<dbReference type="SUPFAM" id="SSF52540">
    <property type="entry name" value="P-loop containing nucleoside triphosphate hydrolases"/>
    <property type="match status" value="1"/>
</dbReference>
<dbReference type="PANTHER" id="PTHR10039:SF5">
    <property type="entry name" value="NACHT DOMAIN-CONTAINING PROTEIN"/>
    <property type="match status" value="1"/>
</dbReference>
<evidence type="ECO:0000313" key="4">
    <source>
        <dbReference type="Proteomes" id="UP001358417"/>
    </source>
</evidence>
<feature type="domain" description="Nephrocystin 3-like N-terminal" evidence="2">
    <location>
        <begin position="413"/>
        <end position="588"/>
    </location>
</feature>
<evidence type="ECO:0000313" key="3">
    <source>
        <dbReference type="EMBL" id="KAK5049958.1"/>
    </source>
</evidence>
<dbReference type="InterPro" id="IPR029058">
    <property type="entry name" value="AB_hydrolase_fold"/>
</dbReference>
<comment type="caution">
    <text evidence="3">The sequence shown here is derived from an EMBL/GenBank/DDBJ whole genome shotgun (WGS) entry which is preliminary data.</text>
</comment>
<dbReference type="EMBL" id="JAVRRD010000018">
    <property type="protein sequence ID" value="KAK5049958.1"/>
    <property type="molecule type" value="Genomic_DNA"/>
</dbReference>
<gene>
    <name evidence="3" type="ORF">LTR84_004077</name>
</gene>
<dbReference type="InterPro" id="IPR056884">
    <property type="entry name" value="NPHP3-like_N"/>
</dbReference>
<sequence length="1304" mass="148692">MASRSQIEEPGNVIIQPQAQNVLDIPGSPSQKRPLPHILEIGITELWCPPAPTEILADICFVHGLKGHPFKTWYDDRGSGTEEARTATKTKKLKSFFRSARTKEDQVVDGDTLDPKKATRKHHGYYWPFDFIPNDFPNVRVLTYGYDSHPSHFYVGKTNQMTITQHAQTLLQKLTNNRVDCLTRPIIFVAHSLGGILVKDAIVQSSKYENHLKSLSQSCSAIFFFGTPHHGASAARYGEILTNVVGTLPGGFSMYKEILRGLKPNGEKLSLVEGDFNQFLNQNIPAEEKIQLYSFQESKPISSVKRFDGKVVPDLSSFFNRKDIEQCSHINENHMDMARFRSPSSSAYADFTAGIKGFLERIKRRREQSKSIVQERERARLATEHKVLMEILDFKERCVRQQQVSSTETTQKTFDWIWTSTFKEWLEHETPFFWISGKPASGKSTLMNYIAQAKETIQTLQNAHNRQWKVIYFFFDFRARDGIGNNMEGFIRCLLFQLCRDLPDLTQNIPELQHFLDSSTREQSTFTSERPLPIESLKKAFLQCLRNRSENIIILVDGLDEYEGQKVELTNFLKSLRRQNIKICIASRPDPPFPDAFEGIPKILMQELNFDAITCFSLNVLEQFYSSHQHTPAALHSLAKDVAQRSQGVFLWARFAIYELIEGLSYGESLGSPALEERLEAVPEEMEHIYSRIFKRYSPAYRKAAAIVLLLICYKVQEVTIGMLELAVRYHPEAWRDVADHWMLKSPETNDKSFSKRLLALTGGIVEDLPAQGRFMGMKFDCSLPRLIHRTADTFLEANGWKLLLGDEFALELGHEIWLRICAEAIYREGPSLSLRFPPNPDDDPSFYGLFFGLQKPLEVLEDESNIESSSSEAHSEKPGSEILLLAYATRRMFRHALDYEKLSTLSSRTLLPALNTAFIGIHARMGDGVCDWISMDHVSEIYDMDIEPIDYAVVHGLLLYVSECFRDGLQQQQQFRVGARQWIVGKFYGLLGHETSSSIAGTFNRRLRFLKALLLCDRHLESDPGHDTAFSMLKLLYEYSPVVADHELFCAVVNTSPKIVQWLITRRQHLDMKNLDIKLVGPGIDLDIKELCGSKNITLLAALGLRIAAGDWKDTRTILHYLAERGVTISEKCGPLGGILQYVIVKYADDIDELFEGLKVLVEEGADINQGGIRGKPLELLWEVANQSDYSSIHDVHYARRAIEKLLDHGAINERKDPYGQVPSKIQMKLFGCNWTDYQECKRYHQEGPRVAGKTWPGPVPLNPSDAFKLYSPYEIPYKQAMRRYREAMGIEIPSDEEEEGEE</sequence>
<dbReference type="PANTHER" id="PTHR10039">
    <property type="entry name" value="AMELOGENIN"/>
    <property type="match status" value="1"/>
</dbReference>
<dbReference type="Proteomes" id="UP001358417">
    <property type="component" value="Unassembled WGS sequence"/>
</dbReference>
<dbReference type="Gene3D" id="3.40.50.1820">
    <property type="entry name" value="alpha/beta hydrolase"/>
    <property type="match status" value="1"/>
</dbReference>
<reference evidence="3 4" key="1">
    <citation type="submission" date="2023-08" db="EMBL/GenBank/DDBJ databases">
        <title>Black Yeasts Isolated from many extreme environments.</title>
        <authorList>
            <person name="Coleine C."/>
            <person name="Stajich J.E."/>
            <person name="Selbmann L."/>
        </authorList>
    </citation>
    <scope>NUCLEOTIDE SEQUENCE [LARGE SCALE GENOMIC DNA]</scope>
    <source>
        <strain evidence="3 4">CCFEE 5792</strain>
    </source>
</reference>
<dbReference type="RefSeq" id="XP_064704768.1">
    <property type="nucleotide sequence ID" value="XM_064847656.1"/>
</dbReference>